<sequence>MNGPHNDDTIGTIQLIEKGDEDDFLHKPIVPQDPDIATQSGSFVNSFPMFHWLTSVSTNDHAKFNVLATLFQG</sequence>
<dbReference type="RefSeq" id="WP_275056571.1">
    <property type="nucleotide sequence ID" value="NZ_CP118988.1"/>
</dbReference>
<evidence type="ECO:0000313" key="2">
    <source>
        <dbReference type="Proteomes" id="UP001213721"/>
    </source>
</evidence>
<proteinExistence type="predicted"/>
<dbReference type="EMBL" id="CP118988">
    <property type="protein sequence ID" value="WED75292.1"/>
    <property type="molecule type" value="Genomic_DNA"/>
</dbReference>
<dbReference type="Proteomes" id="UP001213721">
    <property type="component" value="Chromosome"/>
</dbReference>
<accession>A0AAX3NQZ0</accession>
<evidence type="ECO:0000313" key="1">
    <source>
        <dbReference type="EMBL" id="WED75292.1"/>
    </source>
</evidence>
<gene>
    <name evidence="1" type="ORF">PYU98_15270</name>
</gene>
<dbReference type="AlphaFoldDB" id="A0AAX3NQZ0"/>
<protein>
    <submittedName>
        <fullName evidence="1">Uncharacterized protein</fullName>
    </submittedName>
</protein>
<name>A0AAX3NQZ0_9GAMM</name>
<reference evidence="1" key="1">
    <citation type="submission" date="2023-02" db="EMBL/GenBank/DDBJ databases">
        <title>The sequence of Aeromonas allosaccharophila K520.</title>
        <authorList>
            <person name="Luo X."/>
        </authorList>
    </citation>
    <scope>NUCLEOTIDE SEQUENCE</scope>
    <source>
        <strain evidence="1">K520</strain>
    </source>
</reference>
<organism evidence="1 2">
    <name type="scientific">Aeromonas allosaccharophila</name>
    <dbReference type="NCBI Taxonomy" id="656"/>
    <lineage>
        <taxon>Bacteria</taxon>
        <taxon>Pseudomonadati</taxon>
        <taxon>Pseudomonadota</taxon>
        <taxon>Gammaproteobacteria</taxon>
        <taxon>Aeromonadales</taxon>
        <taxon>Aeromonadaceae</taxon>
        <taxon>Aeromonas</taxon>
    </lineage>
</organism>